<dbReference type="RefSeq" id="WP_108404820.1">
    <property type="nucleotide sequence ID" value="NZ_CP026948.1"/>
</dbReference>
<sequence length="68" mass="7208">MTARNTAYTVIVAGLTLLALAFVATFCWLAISVGGGLLVPLVLLVTAWVARDIWVDVLGGTAHTTHER</sequence>
<evidence type="ECO:0000313" key="2">
    <source>
        <dbReference type="Proteomes" id="UP000244754"/>
    </source>
</evidence>
<accession>A0A2S0WGL0</accession>
<dbReference type="AlphaFoldDB" id="A0A2S0WGL0"/>
<dbReference type="Proteomes" id="UP000244754">
    <property type="component" value="Chromosome"/>
</dbReference>
<protein>
    <submittedName>
        <fullName evidence="1">Uncharacterized protein</fullName>
    </submittedName>
</protein>
<keyword evidence="2" id="KW-1185">Reference proteome</keyword>
<proteinExistence type="predicted"/>
<reference evidence="2" key="1">
    <citation type="submission" date="2018-01" db="EMBL/GenBank/DDBJ databases">
        <authorList>
            <person name="Li J."/>
        </authorList>
    </citation>
    <scope>NUCLEOTIDE SEQUENCE [LARGE SCALE GENOMIC DNA]</scope>
    <source>
        <strain evidence="2">2184</strain>
    </source>
</reference>
<organism evidence="1 2">
    <name type="scientific">Corynebacterium liangguodongii</name>
    <dbReference type="NCBI Taxonomy" id="2079535"/>
    <lineage>
        <taxon>Bacteria</taxon>
        <taxon>Bacillati</taxon>
        <taxon>Actinomycetota</taxon>
        <taxon>Actinomycetes</taxon>
        <taxon>Mycobacteriales</taxon>
        <taxon>Corynebacteriaceae</taxon>
        <taxon>Corynebacterium</taxon>
    </lineage>
</organism>
<gene>
    <name evidence="1" type="ORF">C3E79_10270</name>
</gene>
<dbReference type="EMBL" id="CP026948">
    <property type="protein sequence ID" value="AWB84812.1"/>
    <property type="molecule type" value="Genomic_DNA"/>
</dbReference>
<name>A0A2S0WGL0_9CORY</name>
<evidence type="ECO:0000313" key="1">
    <source>
        <dbReference type="EMBL" id="AWB84812.1"/>
    </source>
</evidence>
<dbReference type="KEGG" id="clia:C3E79_10270"/>